<organism evidence="3 4">
    <name type="scientific">Drosophila mojavensis</name>
    <name type="common">Fruit fly</name>
    <dbReference type="NCBI Taxonomy" id="7230"/>
    <lineage>
        <taxon>Eukaryota</taxon>
        <taxon>Metazoa</taxon>
        <taxon>Ecdysozoa</taxon>
        <taxon>Arthropoda</taxon>
        <taxon>Hexapoda</taxon>
        <taxon>Insecta</taxon>
        <taxon>Pterygota</taxon>
        <taxon>Neoptera</taxon>
        <taxon>Endopterygota</taxon>
        <taxon>Diptera</taxon>
        <taxon>Brachycera</taxon>
        <taxon>Muscomorpha</taxon>
        <taxon>Ephydroidea</taxon>
        <taxon>Drosophilidae</taxon>
        <taxon>Drosophila</taxon>
    </lineage>
</organism>
<dbReference type="OMA" id="GSLWCYR"/>
<dbReference type="GO" id="GO:0045035">
    <property type="term" value="P:sensory organ precursor cell division"/>
    <property type="evidence" value="ECO:0007669"/>
    <property type="project" value="EnsemblMetazoa"/>
</dbReference>
<dbReference type="EMBL" id="CH933806">
    <property type="protein sequence ID" value="EDW15487.1"/>
    <property type="molecule type" value="Genomic_DNA"/>
</dbReference>
<evidence type="ECO:0000256" key="2">
    <source>
        <dbReference type="SAM" id="Phobius"/>
    </source>
</evidence>
<dbReference type="KEGG" id="dmo:Dmoj_GI24859"/>
<dbReference type="GO" id="GO:0005769">
    <property type="term" value="C:early endosome"/>
    <property type="evidence" value="ECO:0007669"/>
    <property type="project" value="EnsemblMetazoa"/>
</dbReference>
<feature type="transmembrane region" description="Helical" evidence="2">
    <location>
        <begin position="431"/>
        <end position="456"/>
    </location>
</feature>
<dbReference type="GO" id="GO:0005886">
    <property type="term" value="C:plasma membrane"/>
    <property type="evidence" value="ECO:0007669"/>
    <property type="project" value="EnsemblMetazoa"/>
</dbReference>
<dbReference type="GO" id="GO:0005112">
    <property type="term" value="F:Notch binding"/>
    <property type="evidence" value="ECO:0007669"/>
    <property type="project" value="EnsemblMetazoa"/>
</dbReference>
<feature type="region of interest" description="Disordered" evidence="1">
    <location>
        <begin position="142"/>
        <end position="190"/>
    </location>
</feature>
<evidence type="ECO:0000313" key="3">
    <source>
        <dbReference type="EMBL" id="EDW15487.1"/>
    </source>
</evidence>
<dbReference type="PhylomeDB" id="B4K8R8"/>
<dbReference type="eggNOG" id="ENOG502S11Q">
    <property type="taxonomic scope" value="Eukaryota"/>
</dbReference>
<accession>B4K8R8</accession>
<dbReference type="GO" id="GO:0005770">
    <property type="term" value="C:late endosome"/>
    <property type="evidence" value="ECO:0007669"/>
    <property type="project" value="EnsemblMetazoa"/>
</dbReference>
<keyword evidence="4" id="KW-1185">Reference proteome</keyword>
<dbReference type="GO" id="GO:0045746">
    <property type="term" value="P:negative regulation of Notch signaling pathway"/>
    <property type="evidence" value="ECO:0007669"/>
    <property type="project" value="EnsemblMetazoa"/>
</dbReference>
<dbReference type="InParanoid" id="B4K8R8"/>
<feature type="transmembrane region" description="Helical" evidence="2">
    <location>
        <begin position="534"/>
        <end position="557"/>
    </location>
</feature>
<dbReference type="FunCoup" id="B4K8R8">
    <property type="interactions" value="2"/>
</dbReference>
<evidence type="ECO:0000256" key="1">
    <source>
        <dbReference type="SAM" id="MobiDB-lite"/>
    </source>
</evidence>
<dbReference type="HOGENOM" id="CLU_480015_0_0_1"/>
<keyword evidence="2" id="KW-0472">Membrane</keyword>
<dbReference type="AlphaFoldDB" id="B4K8R8"/>
<dbReference type="GO" id="GO:0003007">
    <property type="term" value="P:heart morphogenesis"/>
    <property type="evidence" value="ECO:0007669"/>
    <property type="project" value="EnsemblMetazoa"/>
</dbReference>
<gene>
    <name evidence="3" type="primary">Dmoj\GI24859</name>
    <name evidence="3" type="ORF">Dmoj_GI24859</name>
</gene>
<dbReference type="OrthoDB" id="8186197at2759"/>
<feature type="compositionally biased region" description="Basic and acidic residues" evidence="1">
    <location>
        <begin position="152"/>
        <end position="161"/>
    </location>
</feature>
<name>B4K8R8_DROMO</name>
<feature type="region of interest" description="Disordered" evidence="1">
    <location>
        <begin position="44"/>
        <end position="102"/>
    </location>
</feature>
<evidence type="ECO:0000313" key="4">
    <source>
        <dbReference type="Proteomes" id="UP000009192"/>
    </source>
</evidence>
<feature type="transmembrane region" description="Helical" evidence="2">
    <location>
        <begin position="462"/>
        <end position="482"/>
    </location>
</feature>
<feature type="compositionally biased region" description="Low complexity" evidence="1">
    <location>
        <begin position="74"/>
        <end position="100"/>
    </location>
</feature>
<dbReference type="GO" id="GO:0045747">
    <property type="term" value="P:positive regulation of Notch signaling pathway"/>
    <property type="evidence" value="ECO:0007669"/>
    <property type="project" value="EnsemblMetazoa"/>
</dbReference>
<dbReference type="GO" id="GO:0005829">
    <property type="term" value="C:cytosol"/>
    <property type="evidence" value="ECO:0007669"/>
    <property type="project" value="EnsemblMetazoa"/>
</dbReference>
<feature type="transmembrane region" description="Helical" evidence="2">
    <location>
        <begin position="494"/>
        <end position="519"/>
    </location>
</feature>
<keyword evidence="2" id="KW-1133">Transmembrane helix</keyword>
<keyword evidence="2" id="KW-0812">Transmembrane</keyword>
<dbReference type="Proteomes" id="UP000009192">
    <property type="component" value="Unassembled WGS sequence"/>
</dbReference>
<sequence length="568" mass="63568">MSRHNYTNPAFCQNSEFYPVASNNCVESIYNRSLQLNFNAVSRTAQPPAAACRDPREGPLRMQRSMSTRSVTRKQYQQQQQQQQQKQQQQHKQQLQQEQQSSSGRYALVPLEDLGAVASRYAIVPGQAAQRLARSQDNLDRYGSRQGLQSDEEPHSFHEEPQQQQETQFASLPPTLNAPPPKPAPKIKHAFSSDFGSKTFLIVDKNSNQRYQMVPTAEDEELVDENQEIIQMHNGRAHRYAVIPTEADDDYLAAEDSAQAQQETCLSNTELNQPFNMRTSTPQQRNAAAATRALHELLTTPRKMQPPPRLAHSTPRNAAHHEQLLRERQLQLYQSQQHISLHQQATTTTVSVAPSPALPLRQQRLSPQRLHYETVKPAATATAQQQQLASDRTTAVISPRVQGQELDLSSVHGKSNINNNSYPQKLANATITLAIVSLMLVLGSTMNAGLIIYMIAHLGKSFYLQFGLVASFCGMGLGFLGFRSRHCEWLPNRSYTSGYILVTIFCLFKCCGLLLILVLDPFPGLPLHDVTTGVILGLSTFTMFFIGLGVIGSLWCYRPPPDNRVNVV</sequence>
<reference evidence="3 4" key="1">
    <citation type="journal article" date="2007" name="Nature">
        <title>Evolution of genes and genomes on the Drosophila phylogeny.</title>
        <authorList>
            <consortium name="Drosophila 12 Genomes Consortium"/>
            <person name="Clark A.G."/>
            <person name="Eisen M.B."/>
            <person name="Smith D.R."/>
            <person name="Bergman C.M."/>
            <person name="Oliver B."/>
            <person name="Markow T.A."/>
            <person name="Kaufman T.C."/>
            <person name="Kellis M."/>
            <person name="Gelbart W."/>
            <person name="Iyer V.N."/>
            <person name="Pollard D.A."/>
            <person name="Sackton T.B."/>
            <person name="Larracuente A.M."/>
            <person name="Singh N.D."/>
            <person name="Abad J.P."/>
            <person name="Abt D.N."/>
            <person name="Adryan B."/>
            <person name="Aguade M."/>
            <person name="Akashi H."/>
            <person name="Anderson W.W."/>
            <person name="Aquadro C.F."/>
            <person name="Ardell D.H."/>
            <person name="Arguello R."/>
            <person name="Artieri C.G."/>
            <person name="Barbash D.A."/>
            <person name="Barker D."/>
            <person name="Barsanti P."/>
            <person name="Batterham P."/>
            <person name="Batzoglou S."/>
            <person name="Begun D."/>
            <person name="Bhutkar A."/>
            <person name="Blanco E."/>
            <person name="Bosak S.A."/>
            <person name="Bradley R.K."/>
            <person name="Brand A.D."/>
            <person name="Brent M.R."/>
            <person name="Brooks A.N."/>
            <person name="Brown R.H."/>
            <person name="Butlin R.K."/>
            <person name="Caggese C."/>
            <person name="Calvi B.R."/>
            <person name="Bernardo de Carvalho A."/>
            <person name="Caspi A."/>
            <person name="Castrezana S."/>
            <person name="Celniker S.E."/>
            <person name="Chang J.L."/>
            <person name="Chapple C."/>
            <person name="Chatterji S."/>
            <person name="Chinwalla A."/>
            <person name="Civetta A."/>
            <person name="Clifton S.W."/>
            <person name="Comeron J.M."/>
            <person name="Costello J.C."/>
            <person name="Coyne J.A."/>
            <person name="Daub J."/>
            <person name="David R.G."/>
            <person name="Delcher A.L."/>
            <person name="Delehaunty K."/>
            <person name="Do C.B."/>
            <person name="Ebling H."/>
            <person name="Edwards K."/>
            <person name="Eickbush T."/>
            <person name="Evans J.D."/>
            <person name="Filipski A."/>
            <person name="Findeiss S."/>
            <person name="Freyhult E."/>
            <person name="Fulton L."/>
            <person name="Fulton R."/>
            <person name="Garcia A.C."/>
            <person name="Gardiner A."/>
            <person name="Garfield D.A."/>
            <person name="Garvin B.E."/>
            <person name="Gibson G."/>
            <person name="Gilbert D."/>
            <person name="Gnerre S."/>
            <person name="Godfrey J."/>
            <person name="Good R."/>
            <person name="Gotea V."/>
            <person name="Gravely B."/>
            <person name="Greenberg A.J."/>
            <person name="Griffiths-Jones S."/>
            <person name="Gross S."/>
            <person name="Guigo R."/>
            <person name="Gustafson E.A."/>
            <person name="Haerty W."/>
            <person name="Hahn M.W."/>
            <person name="Halligan D.L."/>
            <person name="Halpern A.L."/>
            <person name="Halter G.M."/>
            <person name="Han M.V."/>
            <person name="Heger A."/>
            <person name="Hillier L."/>
            <person name="Hinrichs A.S."/>
            <person name="Holmes I."/>
            <person name="Hoskins R.A."/>
            <person name="Hubisz M.J."/>
            <person name="Hultmark D."/>
            <person name="Huntley M.A."/>
            <person name="Jaffe D.B."/>
            <person name="Jagadeeshan S."/>
            <person name="Jeck W.R."/>
            <person name="Johnson J."/>
            <person name="Jones C.D."/>
            <person name="Jordan W.C."/>
            <person name="Karpen G.H."/>
            <person name="Kataoka E."/>
            <person name="Keightley P.D."/>
            <person name="Kheradpour P."/>
            <person name="Kirkness E.F."/>
            <person name="Koerich L.B."/>
            <person name="Kristiansen K."/>
            <person name="Kudrna D."/>
            <person name="Kulathinal R.J."/>
            <person name="Kumar S."/>
            <person name="Kwok R."/>
            <person name="Lander E."/>
            <person name="Langley C.H."/>
            <person name="Lapoint R."/>
            <person name="Lazzaro B.P."/>
            <person name="Lee S.J."/>
            <person name="Levesque L."/>
            <person name="Li R."/>
            <person name="Lin C.F."/>
            <person name="Lin M.F."/>
            <person name="Lindblad-Toh K."/>
            <person name="Llopart A."/>
            <person name="Long M."/>
            <person name="Low L."/>
            <person name="Lozovsky E."/>
            <person name="Lu J."/>
            <person name="Luo M."/>
            <person name="Machado C.A."/>
            <person name="Makalowski W."/>
            <person name="Marzo M."/>
            <person name="Matsuda M."/>
            <person name="Matzkin L."/>
            <person name="McAllister B."/>
            <person name="McBride C.S."/>
            <person name="McKernan B."/>
            <person name="McKernan K."/>
            <person name="Mendez-Lago M."/>
            <person name="Minx P."/>
            <person name="Mollenhauer M.U."/>
            <person name="Montooth K."/>
            <person name="Mount S.M."/>
            <person name="Mu X."/>
            <person name="Myers E."/>
            <person name="Negre B."/>
            <person name="Newfeld S."/>
            <person name="Nielsen R."/>
            <person name="Noor M.A."/>
            <person name="O'Grady P."/>
            <person name="Pachter L."/>
            <person name="Papaceit M."/>
            <person name="Parisi M.J."/>
            <person name="Parisi M."/>
            <person name="Parts L."/>
            <person name="Pedersen J.S."/>
            <person name="Pesole G."/>
            <person name="Phillippy A.M."/>
            <person name="Ponting C.P."/>
            <person name="Pop M."/>
            <person name="Porcelli D."/>
            <person name="Powell J.R."/>
            <person name="Prohaska S."/>
            <person name="Pruitt K."/>
            <person name="Puig M."/>
            <person name="Quesneville H."/>
            <person name="Ram K.R."/>
            <person name="Rand D."/>
            <person name="Rasmussen M.D."/>
            <person name="Reed L.K."/>
            <person name="Reenan R."/>
            <person name="Reily A."/>
            <person name="Remington K.A."/>
            <person name="Rieger T.T."/>
            <person name="Ritchie M.G."/>
            <person name="Robin C."/>
            <person name="Rogers Y.H."/>
            <person name="Rohde C."/>
            <person name="Rozas J."/>
            <person name="Rubenfield M.J."/>
            <person name="Ruiz A."/>
            <person name="Russo S."/>
            <person name="Salzberg S.L."/>
            <person name="Sanchez-Gracia A."/>
            <person name="Saranga D.J."/>
            <person name="Sato H."/>
            <person name="Schaeffer S.W."/>
            <person name="Schatz M.C."/>
            <person name="Schlenke T."/>
            <person name="Schwartz R."/>
            <person name="Segarra C."/>
            <person name="Singh R.S."/>
            <person name="Sirot L."/>
            <person name="Sirota M."/>
            <person name="Sisneros N.B."/>
            <person name="Smith C.D."/>
            <person name="Smith T.F."/>
            <person name="Spieth J."/>
            <person name="Stage D.E."/>
            <person name="Stark A."/>
            <person name="Stephan W."/>
            <person name="Strausberg R.L."/>
            <person name="Strempel S."/>
            <person name="Sturgill D."/>
            <person name="Sutton G."/>
            <person name="Sutton G.G."/>
            <person name="Tao W."/>
            <person name="Teichmann S."/>
            <person name="Tobari Y.N."/>
            <person name="Tomimura Y."/>
            <person name="Tsolas J.M."/>
            <person name="Valente V.L."/>
            <person name="Venter E."/>
            <person name="Venter J.C."/>
            <person name="Vicario S."/>
            <person name="Vieira F.G."/>
            <person name="Vilella A.J."/>
            <person name="Villasante A."/>
            <person name="Walenz B."/>
            <person name="Wang J."/>
            <person name="Wasserman M."/>
            <person name="Watts T."/>
            <person name="Wilson D."/>
            <person name="Wilson R.K."/>
            <person name="Wing R.A."/>
            <person name="Wolfner M.F."/>
            <person name="Wong A."/>
            <person name="Wong G.K."/>
            <person name="Wu C.I."/>
            <person name="Wu G."/>
            <person name="Yamamoto D."/>
            <person name="Yang H.P."/>
            <person name="Yang S.P."/>
            <person name="Yorke J.A."/>
            <person name="Yoshida K."/>
            <person name="Zdobnov E."/>
            <person name="Zhang P."/>
            <person name="Zhang Y."/>
            <person name="Zimin A.V."/>
            <person name="Baldwin J."/>
            <person name="Abdouelleil A."/>
            <person name="Abdulkadir J."/>
            <person name="Abebe A."/>
            <person name="Abera B."/>
            <person name="Abreu J."/>
            <person name="Acer S.C."/>
            <person name="Aftuck L."/>
            <person name="Alexander A."/>
            <person name="An P."/>
            <person name="Anderson E."/>
            <person name="Anderson S."/>
            <person name="Arachi H."/>
            <person name="Azer M."/>
            <person name="Bachantsang P."/>
            <person name="Barry A."/>
            <person name="Bayul T."/>
            <person name="Berlin A."/>
            <person name="Bessette D."/>
            <person name="Bloom T."/>
            <person name="Blye J."/>
            <person name="Boguslavskiy L."/>
            <person name="Bonnet C."/>
            <person name="Boukhgalter B."/>
            <person name="Bourzgui I."/>
            <person name="Brown A."/>
            <person name="Cahill P."/>
            <person name="Channer S."/>
            <person name="Cheshatsang Y."/>
            <person name="Chuda L."/>
            <person name="Citroen M."/>
            <person name="Collymore A."/>
            <person name="Cooke P."/>
            <person name="Costello M."/>
            <person name="D'Aco K."/>
            <person name="Daza R."/>
            <person name="De Haan G."/>
            <person name="DeGray S."/>
            <person name="DeMaso C."/>
            <person name="Dhargay N."/>
            <person name="Dooley K."/>
            <person name="Dooley E."/>
            <person name="Doricent M."/>
            <person name="Dorje P."/>
            <person name="Dorjee K."/>
            <person name="Dupes A."/>
            <person name="Elong R."/>
            <person name="Falk J."/>
            <person name="Farina A."/>
            <person name="Faro S."/>
            <person name="Ferguson D."/>
            <person name="Fisher S."/>
            <person name="Foley C.D."/>
            <person name="Franke A."/>
            <person name="Friedrich D."/>
            <person name="Gadbois L."/>
            <person name="Gearin G."/>
            <person name="Gearin C.R."/>
            <person name="Giannoukos G."/>
            <person name="Goode T."/>
            <person name="Graham J."/>
            <person name="Grandbois E."/>
            <person name="Grewal S."/>
            <person name="Gyaltsen K."/>
            <person name="Hafez N."/>
            <person name="Hagos B."/>
            <person name="Hall J."/>
            <person name="Henson C."/>
            <person name="Hollinger A."/>
            <person name="Honan T."/>
            <person name="Huard M.D."/>
            <person name="Hughes L."/>
            <person name="Hurhula B."/>
            <person name="Husby M.E."/>
            <person name="Kamat A."/>
            <person name="Kanga B."/>
            <person name="Kashin S."/>
            <person name="Khazanovich D."/>
            <person name="Kisner P."/>
            <person name="Lance K."/>
            <person name="Lara M."/>
            <person name="Lee W."/>
            <person name="Lennon N."/>
            <person name="Letendre F."/>
            <person name="LeVine R."/>
            <person name="Lipovsky A."/>
            <person name="Liu X."/>
            <person name="Liu J."/>
            <person name="Liu S."/>
            <person name="Lokyitsang T."/>
            <person name="Lokyitsang Y."/>
            <person name="Lubonja R."/>
            <person name="Lui A."/>
            <person name="MacDonald P."/>
            <person name="Magnisalis V."/>
            <person name="Maru K."/>
            <person name="Matthews C."/>
            <person name="McCusker W."/>
            <person name="McDonough S."/>
            <person name="Mehta T."/>
            <person name="Meldrim J."/>
            <person name="Meneus L."/>
            <person name="Mihai O."/>
            <person name="Mihalev A."/>
            <person name="Mihova T."/>
            <person name="Mittelman R."/>
            <person name="Mlenga V."/>
            <person name="Montmayeur A."/>
            <person name="Mulrain L."/>
            <person name="Navidi A."/>
            <person name="Naylor J."/>
            <person name="Negash T."/>
            <person name="Nguyen T."/>
            <person name="Nguyen N."/>
            <person name="Nicol R."/>
            <person name="Norbu C."/>
            <person name="Norbu N."/>
            <person name="Novod N."/>
            <person name="O'Neill B."/>
            <person name="Osman S."/>
            <person name="Markiewicz E."/>
            <person name="Oyono O.L."/>
            <person name="Patti C."/>
            <person name="Phunkhang P."/>
            <person name="Pierre F."/>
            <person name="Priest M."/>
            <person name="Raghuraman S."/>
            <person name="Rege F."/>
            <person name="Reyes R."/>
            <person name="Rise C."/>
            <person name="Rogov P."/>
            <person name="Ross K."/>
            <person name="Ryan E."/>
            <person name="Settipalli S."/>
            <person name="Shea T."/>
            <person name="Sherpa N."/>
            <person name="Shi L."/>
            <person name="Shih D."/>
            <person name="Sparrow T."/>
            <person name="Spaulding J."/>
            <person name="Stalker J."/>
            <person name="Stange-Thomann N."/>
            <person name="Stavropoulos S."/>
            <person name="Stone C."/>
            <person name="Strader C."/>
            <person name="Tesfaye S."/>
            <person name="Thomson T."/>
            <person name="Thoulutsang Y."/>
            <person name="Thoulutsang D."/>
            <person name="Topham K."/>
            <person name="Topping I."/>
            <person name="Tsamla T."/>
            <person name="Vassiliev H."/>
            <person name="Vo A."/>
            <person name="Wangchuk T."/>
            <person name="Wangdi T."/>
            <person name="Weiand M."/>
            <person name="Wilkinson J."/>
            <person name="Wilson A."/>
            <person name="Yadav S."/>
            <person name="Young G."/>
            <person name="Yu Q."/>
            <person name="Zembek L."/>
            <person name="Zhong D."/>
            <person name="Zimmer A."/>
            <person name="Zwirko Z."/>
            <person name="Jaffe D.B."/>
            <person name="Alvarez P."/>
            <person name="Brockman W."/>
            <person name="Butler J."/>
            <person name="Chin C."/>
            <person name="Gnerre S."/>
            <person name="Grabherr M."/>
            <person name="Kleber M."/>
            <person name="Mauceli E."/>
            <person name="MacCallum I."/>
        </authorList>
    </citation>
    <scope>NUCLEOTIDE SEQUENCE [LARGE SCALE GENOMIC DNA]</scope>
    <source>
        <strain evidence="4">Tucson 15081-1352.22</strain>
    </source>
</reference>
<proteinExistence type="predicted"/>
<dbReference type="GO" id="GO:0030863">
    <property type="term" value="C:cortical cytoskeleton"/>
    <property type="evidence" value="ECO:0007669"/>
    <property type="project" value="EnsemblMetazoa"/>
</dbReference>
<protein>
    <submittedName>
        <fullName evidence="3">Uncharacterized protein</fullName>
    </submittedName>
</protein>